<evidence type="ECO:0000259" key="10">
    <source>
        <dbReference type="Pfam" id="PF01656"/>
    </source>
</evidence>
<comment type="similarity">
    <text evidence="3">Belongs to the CobB/CobQ family. CobQ subfamily.</text>
</comment>
<keyword evidence="13" id="KW-1185">Reference proteome</keyword>
<proteinExistence type="inferred from homology"/>
<dbReference type="SUPFAM" id="SSF52540">
    <property type="entry name" value="P-loop containing nucleoside triphosphate hydrolases"/>
    <property type="match status" value="1"/>
</dbReference>
<evidence type="ECO:0000256" key="2">
    <source>
        <dbReference type="ARBA" id="ARBA00004953"/>
    </source>
</evidence>
<gene>
    <name evidence="12" type="ORF">QC825_11980</name>
</gene>
<keyword evidence="5" id="KW-0436">Ligase</keyword>
<dbReference type="InterPro" id="IPR027417">
    <property type="entry name" value="P-loop_NTPase"/>
</dbReference>
<keyword evidence="9" id="KW-0315">Glutamine amidotransferase</keyword>
<keyword evidence="7" id="KW-0067">ATP-binding</keyword>
<comment type="pathway">
    <text evidence="2">Cofactor biosynthesis; adenosylcobalamin biosynthesis.</text>
</comment>
<name>A0ABU1GXL4_9GAMM</name>
<evidence type="ECO:0000313" key="13">
    <source>
        <dbReference type="Proteomes" id="UP001269375"/>
    </source>
</evidence>
<dbReference type="InterPro" id="IPR011698">
    <property type="entry name" value="GATase_3"/>
</dbReference>
<dbReference type="Proteomes" id="UP001269375">
    <property type="component" value="Unassembled WGS sequence"/>
</dbReference>
<reference evidence="12 13" key="1">
    <citation type="submission" date="2023-04" db="EMBL/GenBank/DDBJ databases">
        <title>A long-awaited taxogenomic arrangement of the family Halomonadaceae.</title>
        <authorList>
            <person name="De La Haba R."/>
            <person name="Chuvochina M."/>
            <person name="Wittouck S."/>
            <person name="Arahal D.R."/>
            <person name="Sanchez-Porro C."/>
            <person name="Hugenholtz P."/>
            <person name="Ventosa A."/>
        </authorList>
    </citation>
    <scope>NUCLEOTIDE SEQUENCE [LARGE SCALE GENOMIC DNA]</scope>
    <source>
        <strain evidence="12 13">DSM 22428</strain>
    </source>
</reference>
<evidence type="ECO:0000259" key="11">
    <source>
        <dbReference type="Pfam" id="PF07685"/>
    </source>
</evidence>
<keyword evidence="6" id="KW-0547">Nucleotide-binding</keyword>
<dbReference type="NCBIfam" id="NF002204">
    <property type="entry name" value="PRK01077.1"/>
    <property type="match status" value="1"/>
</dbReference>
<comment type="cofactor">
    <cofactor evidence="1">
        <name>Mg(2+)</name>
        <dbReference type="ChEBI" id="CHEBI:18420"/>
    </cofactor>
</comment>
<evidence type="ECO:0000256" key="5">
    <source>
        <dbReference type="ARBA" id="ARBA00022598"/>
    </source>
</evidence>
<dbReference type="RefSeq" id="WP_251590286.1">
    <property type="nucleotide sequence ID" value="NZ_JAMLJI010000001.1"/>
</dbReference>
<keyword evidence="8" id="KW-0460">Magnesium</keyword>
<dbReference type="Gene3D" id="3.40.50.300">
    <property type="entry name" value="P-loop containing nucleotide triphosphate hydrolases"/>
    <property type="match status" value="2"/>
</dbReference>
<dbReference type="InterPro" id="IPR029062">
    <property type="entry name" value="Class_I_gatase-like"/>
</dbReference>
<evidence type="ECO:0000256" key="9">
    <source>
        <dbReference type="ARBA" id="ARBA00022962"/>
    </source>
</evidence>
<dbReference type="EMBL" id="JARWAO010000006">
    <property type="protein sequence ID" value="MDR5896794.1"/>
    <property type="molecule type" value="Genomic_DNA"/>
</dbReference>
<dbReference type="Pfam" id="PF01656">
    <property type="entry name" value="CbiA"/>
    <property type="match status" value="1"/>
</dbReference>
<keyword evidence="4" id="KW-0169">Cobalamin biosynthesis</keyword>
<dbReference type="Pfam" id="PF07685">
    <property type="entry name" value="GATase_3"/>
    <property type="match status" value="1"/>
</dbReference>
<evidence type="ECO:0000256" key="1">
    <source>
        <dbReference type="ARBA" id="ARBA00001946"/>
    </source>
</evidence>
<dbReference type="PROSITE" id="PS51274">
    <property type="entry name" value="GATASE_COBBQ"/>
    <property type="match status" value="1"/>
</dbReference>
<evidence type="ECO:0000256" key="8">
    <source>
        <dbReference type="ARBA" id="ARBA00022842"/>
    </source>
</evidence>
<dbReference type="InterPro" id="IPR002586">
    <property type="entry name" value="CobQ/CobB/MinD/ParA_Nub-bd_dom"/>
</dbReference>
<dbReference type="PANTHER" id="PTHR43873:SF1">
    <property type="entry name" value="COBYRINATE A,C-DIAMIDE SYNTHASE"/>
    <property type="match status" value="1"/>
</dbReference>
<dbReference type="InterPro" id="IPR004484">
    <property type="entry name" value="CbiA/CobB_synth"/>
</dbReference>
<evidence type="ECO:0000313" key="12">
    <source>
        <dbReference type="EMBL" id="MDR5896794.1"/>
    </source>
</evidence>
<evidence type="ECO:0000256" key="3">
    <source>
        <dbReference type="ARBA" id="ARBA00006205"/>
    </source>
</evidence>
<evidence type="ECO:0000256" key="7">
    <source>
        <dbReference type="ARBA" id="ARBA00022840"/>
    </source>
</evidence>
<dbReference type="SUPFAM" id="SSF52317">
    <property type="entry name" value="Class I glutamine amidotransferase-like"/>
    <property type="match status" value="1"/>
</dbReference>
<sequence>MTDVTAPTREALCPALFIAGIASGQGKTTVTAALARLHRRKGRKVAIFKTGPDYLDPLILAQAADHPVEPLDLWMAGDAFCRQQLFDAARQCDLILIEGAMGLFDGTPSSADLAATFGIPVAAVINAKGMAQTTAALAFGLKYAPQPASRAFELAGIIGNHVGSARHRELIETSLPDDIALLATLARDEAFELPSRHLGLVPPSEQDGLSRRIDAAADALEGTALAALPPACRFFDQHIPAPEPTLAGKTVAIARDDAFSFIYAANLRLLRALGAELCFFSPLEDAHLPDADAYWLPGGYPELHGKALSANTALHEALRQRHRAGTPILAECGGMLFLHETLTDHAGTCHTMAGLLQGHGEMRTKRGCQGMQYAPLPEGDIRGHAHHHARSHATLEPLTHARRAHHPAPGEAIYRSERLTASYLHLFFPSNPAAVASLFGADGSR</sequence>
<organism evidence="12 13">
    <name type="scientific">Larsenimonas suaedae</name>
    <dbReference type="NCBI Taxonomy" id="1851019"/>
    <lineage>
        <taxon>Bacteria</taxon>
        <taxon>Pseudomonadati</taxon>
        <taxon>Pseudomonadota</taxon>
        <taxon>Gammaproteobacteria</taxon>
        <taxon>Oceanospirillales</taxon>
        <taxon>Halomonadaceae</taxon>
        <taxon>Larsenimonas</taxon>
    </lineage>
</organism>
<evidence type="ECO:0000256" key="6">
    <source>
        <dbReference type="ARBA" id="ARBA00022741"/>
    </source>
</evidence>
<feature type="domain" description="CobQ/CobB/MinD/ParA nucleotide binding" evidence="10">
    <location>
        <begin position="17"/>
        <end position="198"/>
    </location>
</feature>
<dbReference type="Gene3D" id="3.40.50.880">
    <property type="match status" value="1"/>
</dbReference>
<feature type="domain" description="CobB/CobQ-like glutamine amidotransferase" evidence="11">
    <location>
        <begin position="250"/>
        <end position="431"/>
    </location>
</feature>
<evidence type="ECO:0000256" key="4">
    <source>
        <dbReference type="ARBA" id="ARBA00022573"/>
    </source>
</evidence>
<protein>
    <submittedName>
        <fullName evidence="12">Cobyrinate a,c-diamide synthase</fullName>
    </submittedName>
</protein>
<dbReference type="PANTHER" id="PTHR43873">
    <property type="entry name" value="COBYRINATE A,C-DIAMIDE SYNTHASE"/>
    <property type="match status" value="1"/>
</dbReference>
<comment type="caution">
    <text evidence="12">The sequence shown here is derived from an EMBL/GenBank/DDBJ whole genome shotgun (WGS) entry which is preliminary data.</text>
</comment>
<accession>A0ABU1GXL4</accession>